<dbReference type="CDD" id="cd02149">
    <property type="entry name" value="NfsB-like"/>
    <property type="match status" value="1"/>
</dbReference>
<evidence type="ECO:0000256" key="1">
    <source>
        <dbReference type="ARBA" id="ARBA00001917"/>
    </source>
</evidence>
<feature type="domain" description="Nitroreductase" evidence="7">
    <location>
        <begin position="7"/>
        <end position="184"/>
    </location>
</feature>
<proteinExistence type="inferred from homology"/>
<dbReference type="InterPro" id="IPR000415">
    <property type="entry name" value="Nitroreductase-like"/>
</dbReference>
<sequence>MNSIEKLKWRYATKKFDSSKKLSETQINTLINTFNLTATSYGLQPLKMLVISNENIKKQLLEYSFNQSQVVDCSHLLVICIKTKINADYIDQKFDLEKKIRGTSEEIIGDFRAFLKNSIANKSIDEIENSAINQAYIALGNLMTVCAYESIDSCPMEGFIPSKYDEILKLEEHSLKSVLLLPVGFRAEDDFMSALKKVRIPIEESIINIE</sequence>
<evidence type="ECO:0000256" key="2">
    <source>
        <dbReference type="ARBA" id="ARBA00007118"/>
    </source>
</evidence>
<evidence type="ECO:0000313" key="9">
    <source>
        <dbReference type="Proteomes" id="UP000176050"/>
    </source>
</evidence>
<protein>
    <submittedName>
        <fullName evidence="8">NAD(P)H-dependent oxidoreductase</fullName>
    </submittedName>
</protein>
<dbReference type="GO" id="GO:0016491">
    <property type="term" value="F:oxidoreductase activity"/>
    <property type="evidence" value="ECO:0007669"/>
    <property type="project" value="UniProtKB-KW"/>
</dbReference>
<dbReference type="PANTHER" id="PTHR43673">
    <property type="entry name" value="NAD(P)H NITROREDUCTASE YDGI-RELATED"/>
    <property type="match status" value="1"/>
</dbReference>
<dbReference type="InterPro" id="IPR033878">
    <property type="entry name" value="NfsB-like"/>
</dbReference>
<reference evidence="8 9" key="1">
    <citation type="submission" date="2016-10" db="EMBL/GenBank/DDBJ databases">
        <title>Lutibacter sp. LPB0138, isolated from marine gastropod.</title>
        <authorList>
            <person name="Kim E."/>
            <person name="Yi H."/>
        </authorList>
    </citation>
    <scope>NUCLEOTIDE SEQUENCE [LARGE SCALE GENOMIC DNA]</scope>
    <source>
        <strain evidence="8 9">LPB0138</strain>
    </source>
</reference>
<dbReference type="EMBL" id="CP017478">
    <property type="protein sequence ID" value="AOW22027.1"/>
    <property type="molecule type" value="Genomic_DNA"/>
</dbReference>
<evidence type="ECO:0000313" key="8">
    <source>
        <dbReference type="EMBL" id="AOW22027.1"/>
    </source>
</evidence>
<dbReference type="AlphaFoldDB" id="A0A1D8PBR1"/>
<dbReference type="Proteomes" id="UP000176050">
    <property type="component" value="Chromosome"/>
</dbReference>
<evidence type="ECO:0000256" key="3">
    <source>
        <dbReference type="ARBA" id="ARBA00022630"/>
    </source>
</evidence>
<evidence type="ECO:0000256" key="5">
    <source>
        <dbReference type="ARBA" id="ARBA00022857"/>
    </source>
</evidence>
<keyword evidence="4" id="KW-0288">FMN</keyword>
<evidence type="ECO:0000256" key="6">
    <source>
        <dbReference type="ARBA" id="ARBA00023002"/>
    </source>
</evidence>
<dbReference type="STRING" id="1850246.LPB138_05765"/>
<dbReference type="OrthoDB" id="9809288at2"/>
<keyword evidence="9" id="KW-1185">Reference proteome</keyword>
<gene>
    <name evidence="8" type="ORF">LPB138_05765</name>
</gene>
<dbReference type="Gene3D" id="3.40.109.10">
    <property type="entry name" value="NADH Oxidase"/>
    <property type="match status" value="1"/>
</dbReference>
<dbReference type="KEGG" id="lul:LPB138_05765"/>
<keyword evidence="3" id="KW-0285">Flavoprotein</keyword>
<accession>A0A1D8PBR1</accession>
<dbReference type="Pfam" id="PF00881">
    <property type="entry name" value="Nitroreductase"/>
    <property type="match status" value="1"/>
</dbReference>
<dbReference type="PANTHER" id="PTHR43673:SF2">
    <property type="entry name" value="NITROREDUCTASE"/>
    <property type="match status" value="1"/>
</dbReference>
<dbReference type="InterPro" id="IPR029479">
    <property type="entry name" value="Nitroreductase"/>
</dbReference>
<comment type="cofactor">
    <cofactor evidence="1">
        <name>FMN</name>
        <dbReference type="ChEBI" id="CHEBI:58210"/>
    </cofactor>
</comment>
<name>A0A1D8PBR1_9FLAO</name>
<evidence type="ECO:0000256" key="4">
    <source>
        <dbReference type="ARBA" id="ARBA00022643"/>
    </source>
</evidence>
<organism evidence="8 9">
    <name type="scientific">Urechidicola croceus</name>
    <dbReference type="NCBI Taxonomy" id="1850246"/>
    <lineage>
        <taxon>Bacteria</taxon>
        <taxon>Pseudomonadati</taxon>
        <taxon>Bacteroidota</taxon>
        <taxon>Flavobacteriia</taxon>
        <taxon>Flavobacteriales</taxon>
        <taxon>Flavobacteriaceae</taxon>
        <taxon>Urechidicola</taxon>
    </lineage>
</organism>
<keyword evidence="5" id="KW-0521">NADP</keyword>
<dbReference type="SUPFAM" id="SSF55469">
    <property type="entry name" value="FMN-dependent nitroreductase-like"/>
    <property type="match status" value="1"/>
</dbReference>
<evidence type="ECO:0000259" key="7">
    <source>
        <dbReference type="Pfam" id="PF00881"/>
    </source>
</evidence>
<keyword evidence="6" id="KW-0560">Oxidoreductase</keyword>
<comment type="similarity">
    <text evidence="2">Belongs to the nitroreductase family.</text>
</comment>